<dbReference type="EMBL" id="ATBP01001114">
    <property type="protein sequence ID" value="ETR68024.1"/>
    <property type="molecule type" value="Genomic_DNA"/>
</dbReference>
<keyword evidence="5" id="KW-1015">Disulfide bond</keyword>
<feature type="domain" description="Thioredoxin-like fold" evidence="9">
    <location>
        <begin position="111"/>
        <end position="225"/>
    </location>
</feature>
<dbReference type="SUPFAM" id="SSF54423">
    <property type="entry name" value="DsbC/DsbG N-terminal domain-like"/>
    <property type="match status" value="1"/>
</dbReference>
<keyword evidence="4" id="KW-0574">Periplasm</keyword>
<dbReference type="InterPro" id="IPR033954">
    <property type="entry name" value="DiS-bond_Isoase_DsbC/G"/>
</dbReference>
<accession>A0A1V1NZR0</accession>
<dbReference type="CDD" id="cd03020">
    <property type="entry name" value="DsbA_DsbC_DsbG"/>
    <property type="match status" value="1"/>
</dbReference>
<evidence type="ECO:0000256" key="4">
    <source>
        <dbReference type="ARBA" id="ARBA00022764"/>
    </source>
</evidence>
<dbReference type="InterPro" id="IPR036249">
    <property type="entry name" value="Thioredoxin-like_sf"/>
</dbReference>
<dbReference type="InterPro" id="IPR009094">
    <property type="entry name" value="DiS-bond_isomerase_DsbC/G_N_sf"/>
</dbReference>
<dbReference type="Proteomes" id="UP000189670">
    <property type="component" value="Unassembled WGS sequence"/>
</dbReference>
<evidence type="ECO:0000256" key="6">
    <source>
        <dbReference type="ARBA" id="ARBA00023284"/>
    </source>
</evidence>
<protein>
    <submittedName>
        <fullName evidence="10">Thiol:disulfide interchange protein DsbC</fullName>
    </submittedName>
</protein>
<evidence type="ECO:0000256" key="3">
    <source>
        <dbReference type="ARBA" id="ARBA00022729"/>
    </source>
</evidence>
<comment type="caution">
    <text evidence="10">The sequence shown here is derived from an EMBL/GenBank/DDBJ whole genome shotgun (WGS) entry which is preliminary data.</text>
</comment>
<dbReference type="Gene3D" id="3.40.30.10">
    <property type="entry name" value="Glutaredoxin"/>
    <property type="match status" value="1"/>
</dbReference>
<keyword evidence="6" id="KW-0676">Redox-active center</keyword>
<dbReference type="Pfam" id="PF13098">
    <property type="entry name" value="Thioredoxin_2"/>
    <property type="match status" value="1"/>
</dbReference>
<dbReference type="InterPro" id="IPR012336">
    <property type="entry name" value="Thioredoxin-like_fold"/>
</dbReference>
<dbReference type="GO" id="GO:0042597">
    <property type="term" value="C:periplasmic space"/>
    <property type="evidence" value="ECO:0007669"/>
    <property type="project" value="UniProtKB-SubCell"/>
</dbReference>
<dbReference type="PANTHER" id="PTHR35272:SF3">
    <property type="entry name" value="THIOL:DISULFIDE INTERCHANGE PROTEIN DSBC"/>
    <property type="match status" value="1"/>
</dbReference>
<sequence length="254" mass="28375">METHQGICDKCPSEKNLIESLQPVVKREVEIKGIRPTPYTGLCEVHVRINGRDNIIYTNPDNGFFIFGHLIESQSGENLTRKALELYTKLSPDEVKSLKSYAAFSIGKGPVEVYYVTDPQCPYCKKGEKILKQLADAGEITVHILLYPLAFHKNAKEQCISIICDKKGLQGLETEYQSENQCTAGKNKVESTILFMKEKGVTGTPGYIFTDGIIHTGLLHESNLRDRLGLPPPKPVEKTPKSNTQTKTKPPKKE</sequence>
<dbReference type="Pfam" id="PF10411">
    <property type="entry name" value="DsbC_N"/>
    <property type="match status" value="1"/>
</dbReference>
<evidence type="ECO:0000259" key="8">
    <source>
        <dbReference type="Pfam" id="PF10411"/>
    </source>
</evidence>
<feature type="region of interest" description="Disordered" evidence="7">
    <location>
        <begin position="224"/>
        <end position="254"/>
    </location>
</feature>
<evidence type="ECO:0000313" key="11">
    <source>
        <dbReference type="Proteomes" id="UP000189670"/>
    </source>
</evidence>
<organism evidence="10 11">
    <name type="scientific">Candidatus Magnetoglobus multicellularis str. Araruama</name>
    <dbReference type="NCBI Taxonomy" id="890399"/>
    <lineage>
        <taxon>Bacteria</taxon>
        <taxon>Pseudomonadati</taxon>
        <taxon>Thermodesulfobacteriota</taxon>
        <taxon>Desulfobacteria</taxon>
        <taxon>Desulfobacterales</taxon>
        <taxon>Desulfobacteraceae</taxon>
        <taxon>Candidatus Magnetoglobus</taxon>
    </lineage>
</organism>
<comment type="similarity">
    <text evidence="2">Belongs to the thioredoxin family. DsbC subfamily.</text>
</comment>
<dbReference type="InterPro" id="IPR018950">
    <property type="entry name" value="DiS-bond_isomerase_DsbC/G_N"/>
</dbReference>
<reference evidence="11" key="1">
    <citation type="submission" date="2012-11" db="EMBL/GenBank/DDBJ databases">
        <authorList>
            <person name="Lucero-Rivera Y.E."/>
            <person name="Tovar-Ramirez D."/>
        </authorList>
    </citation>
    <scope>NUCLEOTIDE SEQUENCE [LARGE SCALE GENOMIC DNA]</scope>
    <source>
        <strain evidence="11">Araruama</strain>
    </source>
</reference>
<comment type="subcellular location">
    <subcellularLocation>
        <location evidence="1">Periplasm</location>
    </subcellularLocation>
</comment>
<dbReference type="Gene3D" id="3.10.450.70">
    <property type="entry name" value="Disulphide bond isomerase, DsbC/G, N-terminal"/>
    <property type="match status" value="1"/>
</dbReference>
<evidence type="ECO:0000256" key="5">
    <source>
        <dbReference type="ARBA" id="ARBA00023157"/>
    </source>
</evidence>
<dbReference type="InterPro" id="IPR051470">
    <property type="entry name" value="Thiol:disulfide_interchange"/>
</dbReference>
<dbReference type="SUPFAM" id="SSF52833">
    <property type="entry name" value="Thioredoxin-like"/>
    <property type="match status" value="1"/>
</dbReference>
<dbReference type="AlphaFoldDB" id="A0A1V1NZR0"/>
<evidence type="ECO:0000259" key="9">
    <source>
        <dbReference type="Pfam" id="PF13098"/>
    </source>
</evidence>
<dbReference type="PANTHER" id="PTHR35272">
    <property type="entry name" value="THIOL:DISULFIDE INTERCHANGE PROTEIN DSBC-RELATED"/>
    <property type="match status" value="1"/>
</dbReference>
<evidence type="ECO:0000256" key="7">
    <source>
        <dbReference type="SAM" id="MobiDB-lite"/>
    </source>
</evidence>
<proteinExistence type="inferred from homology"/>
<evidence type="ECO:0000256" key="2">
    <source>
        <dbReference type="ARBA" id="ARBA00009813"/>
    </source>
</evidence>
<evidence type="ECO:0000256" key="1">
    <source>
        <dbReference type="ARBA" id="ARBA00004418"/>
    </source>
</evidence>
<keyword evidence="3" id="KW-0732">Signal</keyword>
<name>A0A1V1NZR0_9BACT</name>
<gene>
    <name evidence="10" type="ORF">OMM_10953</name>
</gene>
<feature type="domain" description="Disulphide bond isomerase DsbC/G N-terminal" evidence="8">
    <location>
        <begin position="11"/>
        <end position="80"/>
    </location>
</feature>
<evidence type="ECO:0000313" key="10">
    <source>
        <dbReference type="EMBL" id="ETR68024.1"/>
    </source>
</evidence>